<dbReference type="InterPro" id="IPR013840">
    <property type="entry name" value="DNAligase_N"/>
</dbReference>
<dbReference type="SUPFAM" id="SSF50249">
    <property type="entry name" value="Nucleic acid-binding proteins"/>
    <property type="match status" value="1"/>
</dbReference>
<dbReference type="Pfam" id="PF00533">
    <property type="entry name" value="BRCT"/>
    <property type="match status" value="1"/>
</dbReference>
<dbReference type="InterPro" id="IPR001357">
    <property type="entry name" value="BRCT_dom"/>
</dbReference>
<feature type="binding site" evidence="11">
    <location>
        <position position="413"/>
    </location>
    <ligand>
        <name>Zn(2+)</name>
        <dbReference type="ChEBI" id="CHEBI:29105"/>
    </ligand>
</feature>
<evidence type="ECO:0000256" key="12">
    <source>
        <dbReference type="RuleBase" id="RU000618"/>
    </source>
</evidence>
<keyword evidence="11" id="KW-0464">Manganese</keyword>
<protein>
    <recommendedName>
        <fullName evidence="11 12">DNA ligase</fullName>
        <ecNumber evidence="11 12">6.5.1.2</ecNumber>
    </recommendedName>
    <alternativeName>
        <fullName evidence="11">Polydeoxyribonucleotide synthase [NAD(+)]</fullName>
    </alternativeName>
</protein>
<dbReference type="InterPro" id="IPR018239">
    <property type="entry name" value="DNA_ligase_AS"/>
</dbReference>
<evidence type="ECO:0000256" key="6">
    <source>
        <dbReference type="ARBA" id="ARBA00022833"/>
    </source>
</evidence>
<dbReference type="CDD" id="cd17748">
    <property type="entry name" value="BRCT_DNA_ligase_like"/>
    <property type="match status" value="1"/>
</dbReference>
<dbReference type="InterPro" id="IPR012340">
    <property type="entry name" value="NA-bd_OB-fold"/>
</dbReference>
<evidence type="ECO:0000256" key="7">
    <source>
        <dbReference type="ARBA" id="ARBA00022842"/>
    </source>
</evidence>
<dbReference type="PROSITE" id="PS01055">
    <property type="entry name" value="DNA_LIGASE_N1"/>
    <property type="match status" value="1"/>
</dbReference>
<sequence length="676" mass="74425">MSTPEPARRRAAQLREQIEYHNRRYYQLDSPLISDAEYDALMQELLALERQYPELATPDSPTQRVGAPPVKAFGTVRHEIPMLSLDNAFADQDVVDFARRIAQRLGHHDLAFVVEPKLDGLAVSLFYEGGVLTCGATRGDGHTGEDITRNVRTIRPIPLRLQGTGWPERFEVRGEVFMAKREFQALNAWALDHGEKPFANPRNAAAGSLRQLDPRITATRRLDFYCYGYGLYPDQDLPETQSALMDQFRSWGLPVNPELRVVTGVDGCLAYYRDLLARRHALPYEIDGVVYKLDRLAERSALGSAARAPRWALAHKFPAEEATTRVLAIEVQVGRTGALTPVARLEPVFVGGATITNATLHNADEIRRKDIRVGDTVIVRRAGDVIPEVVKSLPELRPATAPPFEMPKHCPVCGAEAEAADGEAIIRCSGGLYCPAQHREAIKHFASRRAMDIDGLGDKLVDRLLEQGLIKTVADLYRLTVERLAELDRMGPKSAQNLVGALEKSKHTTLARFLYALGIREVGEVTAQALARHFRHLDRLQAATEEELQAVPDVGPSVARHIHTFFRQAHNREVIQALLAAGVHWDPPPPAAALPLEGKTLVITGTLESLTREEAKARLEALGAKVTNSVSKHTDYLIVGADPGSKLAKAQALGVEIVDEEGFWRLLAGAGASKSG</sequence>
<dbReference type="InterPro" id="IPR010994">
    <property type="entry name" value="RuvA_2-like"/>
</dbReference>
<comment type="catalytic activity">
    <reaction evidence="10 11 12">
        <text>NAD(+) + (deoxyribonucleotide)n-3'-hydroxyl + 5'-phospho-(deoxyribonucleotide)m = (deoxyribonucleotide)n+m + AMP + beta-nicotinamide D-nucleotide.</text>
        <dbReference type="EC" id="6.5.1.2"/>
    </reaction>
</comment>
<dbReference type="SUPFAM" id="SSF56091">
    <property type="entry name" value="DNA ligase/mRNA capping enzyme, catalytic domain"/>
    <property type="match status" value="1"/>
</dbReference>
<dbReference type="Proteomes" id="UP001497493">
    <property type="component" value="Chromosome"/>
</dbReference>
<dbReference type="NCBIfam" id="TIGR00575">
    <property type="entry name" value="dnlj"/>
    <property type="match status" value="1"/>
</dbReference>
<dbReference type="SMART" id="SM00292">
    <property type="entry name" value="BRCT"/>
    <property type="match status" value="1"/>
</dbReference>
<gene>
    <name evidence="11 14" type="primary">ligA</name>
    <name evidence="14" type="ORF">MECH1_V1_0658</name>
</gene>
<dbReference type="Pfam" id="PF22745">
    <property type="entry name" value="Nlig-Ia"/>
    <property type="match status" value="1"/>
</dbReference>
<dbReference type="Gene3D" id="1.10.150.20">
    <property type="entry name" value="5' to 3' exonuclease, C-terminal subdomain"/>
    <property type="match status" value="2"/>
</dbReference>
<dbReference type="InterPro" id="IPR036420">
    <property type="entry name" value="BRCT_dom_sf"/>
</dbReference>
<dbReference type="PIRSF" id="PIRSF001604">
    <property type="entry name" value="LigA"/>
    <property type="match status" value="1"/>
</dbReference>
<dbReference type="EC" id="6.5.1.2" evidence="11 12"/>
<dbReference type="InterPro" id="IPR003583">
    <property type="entry name" value="Hlx-hairpin-Hlx_DNA-bd_motif"/>
</dbReference>
<dbReference type="HAMAP" id="MF_01588">
    <property type="entry name" value="DNA_ligase_A"/>
    <property type="match status" value="1"/>
</dbReference>
<dbReference type="InterPro" id="IPR004150">
    <property type="entry name" value="NAD_DNA_ligase_OB"/>
</dbReference>
<feature type="binding site" evidence="11">
    <location>
        <position position="138"/>
    </location>
    <ligand>
        <name>NAD(+)</name>
        <dbReference type="ChEBI" id="CHEBI:57540"/>
    </ligand>
</feature>
<dbReference type="PANTHER" id="PTHR23389:SF9">
    <property type="entry name" value="DNA LIGASE"/>
    <property type="match status" value="1"/>
</dbReference>
<dbReference type="EMBL" id="OZ026884">
    <property type="protein sequence ID" value="CAL1239434.1"/>
    <property type="molecule type" value="Genomic_DNA"/>
</dbReference>
<dbReference type="InterPro" id="IPR033136">
    <property type="entry name" value="DNA_ligase_CS"/>
</dbReference>
<comment type="caution">
    <text evidence="11">Lacks conserved residue(s) required for the propagation of feature annotation.</text>
</comment>
<evidence type="ECO:0000313" key="14">
    <source>
        <dbReference type="EMBL" id="CAL1239434.1"/>
    </source>
</evidence>
<feature type="binding site" evidence="11">
    <location>
        <position position="410"/>
    </location>
    <ligand>
        <name>Zn(2+)</name>
        <dbReference type="ChEBI" id="CHEBI:29105"/>
    </ligand>
</feature>
<feature type="binding site" evidence="11">
    <location>
        <position position="175"/>
    </location>
    <ligand>
        <name>NAD(+)</name>
        <dbReference type="ChEBI" id="CHEBI:57540"/>
    </ligand>
</feature>
<accession>A0ABM9NFQ2</accession>
<comment type="function">
    <text evidence="1 11">DNA ligase that catalyzes the formation of phosphodiester linkages between 5'-phosphoryl and 3'-hydroxyl groups in double-stranded DNA using NAD as a coenzyme and as the energy source for the reaction. It is essential for DNA replication and repair of damaged DNA.</text>
</comment>
<feature type="binding site" evidence="11">
    <location>
        <position position="115"/>
    </location>
    <ligand>
        <name>NAD(+)</name>
        <dbReference type="ChEBI" id="CHEBI:57540"/>
    </ligand>
</feature>
<keyword evidence="8 11" id="KW-0520">NAD</keyword>
<dbReference type="InterPro" id="IPR041663">
    <property type="entry name" value="DisA/LigA_HHH"/>
</dbReference>
<feature type="binding site" evidence="11">
    <location>
        <position position="316"/>
    </location>
    <ligand>
        <name>NAD(+)</name>
        <dbReference type="ChEBI" id="CHEBI:57540"/>
    </ligand>
</feature>
<dbReference type="SMART" id="SM00532">
    <property type="entry name" value="LIGANc"/>
    <property type="match status" value="1"/>
</dbReference>
<evidence type="ECO:0000256" key="1">
    <source>
        <dbReference type="ARBA" id="ARBA00004067"/>
    </source>
</evidence>
<dbReference type="NCBIfam" id="NF005932">
    <property type="entry name" value="PRK07956.1"/>
    <property type="match status" value="1"/>
</dbReference>
<proteinExistence type="inferred from homology"/>
<evidence type="ECO:0000313" key="15">
    <source>
        <dbReference type="Proteomes" id="UP001497493"/>
    </source>
</evidence>
<dbReference type="GO" id="GO:0003911">
    <property type="term" value="F:DNA ligase (NAD+) activity"/>
    <property type="evidence" value="ECO:0007669"/>
    <property type="project" value="UniProtKB-EC"/>
</dbReference>
<dbReference type="Gene3D" id="2.40.50.140">
    <property type="entry name" value="Nucleic acid-binding proteins"/>
    <property type="match status" value="1"/>
</dbReference>
<keyword evidence="6 11" id="KW-0862">Zinc</keyword>
<dbReference type="PANTHER" id="PTHR23389">
    <property type="entry name" value="CHROMOSOME TRANSMISSION FIDELITY FACTOR 18"/>
    <property type="match status" value="1"/>
</dbReference>
<feature type="binding site" evidence="11">
    <location>
        <position position="434"/>
    </location>
    <ligand>
        <name>Zn(2+)</name>
        <dbReference type="ChEBI" id="CHEBI:29105"/>
    </ligand>
</feature>
<dbReference type="Pfam" id="PF03119">
    <property type="entry name" value="DNA_ligase_ZBD"/>
    <property type="match status" value="1"/>
</dbReference>
<keyword evidence="7 11" id="KW-0460">Magnesium</keyword>
<feature type="active site" description="N6-AMP-lysine intermediate" evidence="11">
    <location>
        <position position="117"/>
    </location>
</feature>
<keyword evidence="5 11" id="KW-0227">DNA damage</keyword>
<evidence type="ECO:0000256" key="11">
    <source>
        <dbReference type="HAMAP-Rule" id="MF_01588"/>
    </source>
</evidence>
<feature type="binding site" evidence="11">
    <location>
        <position position="292"/>
    </location>
    <ligand>
        <name>NAD(+)</name>
        <dbReference type="ChEBI" id="CHEBI:57540"/>
    </ligand>
</feature>
<keyword evidence="3 11" id="KW-0235">DNA replication</keyword>
<dbReference type="Pfam" id="PF12826">
    <property type="entry name" value="HHH_2"/>
    <property type="match status" value="1"/>
</dbReference>
<feature type="domain" description="BRCT" evidence="13">
    <location>
        <begin position="591"/>
        <end position="667"/>
    </location>
</feature>
<dbReference type="InterPro" id="IPR001679">
    <property type="entry name" value="DNA_ligase"/>
</dbReference>
<dbReference type="Gene3D" id="3.30.470.30">
    <property type="entry name" value="DNA ligase/mRNA capping enzyme"/>
    <property type="match status" value="1"/>
</dbReference>
<dbReference type="Gene3D" id="6.20.10.30">
    <property type="match status" value="1"/>
</dbReference>
<dbReference type="Gene3D" id="1.10.287.610">
    <property type="entry name" value="Helix hairpin bin"/>
    <property type="match status" value="1"/>
</dbReference>
<dbReference type="PROSITE" id="PS50172">
    <property type="entry name" value="BRCT"/>
    <property type="match status" value="1"/>
</dbReference>
<comment type="cofactor">
    <cofactor evidence="11">
        <name>Mg(2+)</name>
        <dbReference type="ChEBI" id="CHEBI:18420"/>
    </cofactor>
    <cofactor evidence="11">
        <name>Mn(2+)</name>
        <dbReference type="ChEBI" id="CHEBI:29035"/>
    </cofactor>
</comment>
<dbReference type="Gene3D" id="3.40.50.10190">
    <property type="entry name" value="BRCT domain"/>
    <property type="match status" value="1"/>
</dbReference>
<keyword evidence="2 11" id="KW-0436">Ligase</keyword>
<keyword evidence="9 11" id="KW-0234">DNA repair</keyword>
<dbReference type="CDD" id="cd00114">
    <property type="entry name" value="LIGANc"/>
    <property type="match status" value="1"/>
</dbReference>
<dbReference type="SMART" id="SM00278">
    <property type="entry name" value="HhH1"/>
    <property type="match status" value="4"/>
</dbReference>
<dbReference type="InterPro" id="IPR013839">
    <property type="entry name" value="DNAligase_adenylation"/>
</dbReference>
<keyword evidence="4 11" id="KW-0479">Metal-binding</keyword>
<organism evidence="14 15">
    <name type="scientific">Candidatus Methylocalor cossyra</name>
    <dbReference type="NCBI Taxonomy" id="3108543"/>
    <lineage>
        <taxon>Bacteria</taxon>
        <taxon>Pseudomonadati</taxon>
        <taxon>Pseudomonadota</taxon>
        <taxon>Gammaproteobacteria</taxon>
        <taxon>Methylococcales</taxon>
        <taxon>Methylococcaceae</taxon>
        <taxon>Candidatus Methylocalor</taxon>
    </lineage>
</organism>
<reference evidence="14 15" key="1">
    <citation type="submission" date="2024-04" db="EMBL/GenBank/DDBJ databases">
        <authorList>
            <person name="Cremers G."/>
        </authorList>
    </citation>
    <scope>NUCLEOTIDE SEQUENCE [LARGE SCALE GENOMIC DNA]</scope>
    <source>
        <strain evidence="14">MeCH1-AG</strain>
    </source>
</reference>
<feature type="binding site" evidence="11">
    <location>
        <begin position="35"/>
        <end position="39"/>
    </location>
    <ligand>
        <name>NAD(+)</name>
        <dbReference type="ChEBI" id="CHEBI:57540"/>
    </ligand>
</feature>
<dbReference type="Pfam" id="PF14520">
    <property type="entry name" value="HHH_5"/>
    <property type="match status" value="1"/>
</dbReference>
<evidence type="ECO:0000256" key="8">
    <source>
        <dbReference type="ARBA" id="ARBA00023027"/>
    </source>
</evidence>
<dbReference type="SUPFAM" id="SSF47781">
    <property type="entry name" value="RuvA domain 2-like"/>
    <property type="match status" value="1"/>
</dbReference>
<keyword evidence="15" id="KW-1185">Reference proteome</keyword>
<evidence type="ECO:0000256" key="2">
    <source>
        <dbReference type="ARBA" id="ARBA00022598"/>
    </source>
</evidence>
<evidence type="ECO:0000256" key="4">
    <source>
        <dbReference type="ARBA" id="ARBA00022723"/>
    </source>
</evidence>
<dbReference type="Pfam" id="PF03120">
    <property type="entry name" value="OB_DNA_ligase"/>
    <property type="match status" value="1"/>
</dbReference>
<feature type="binding site" evidence="11">
    <location>
        <begin position="84"/>
        <end position="85"/>
    </location>
    <ligand>
        <name>NAD(+)</name>
        <dbReference type="ChEBI" id="CHEBI:57540"/>
    </ligand>
</feature>
<comment type="similarity">
    <text evidence="11">Belongs to the NAD-dependent DNA ligase family. LigA subfamily.</text>
</comment>
<dbReference type="Pfam" id="PF01653">
    <property type="entry name" value="DNA_ligase_aden"/>
    <property type="match status" value="1"/>
</dbReference>
<evidence type="ECO:0000256" key="10">
    <source>
        <dbReference type="ARBA" id="ARBA00034005"/>
    </source>
</evidence>
<evidence type="ECO:0000256" key="5">
    <source>
        <dbReference type="ARBA" id="ARBA00022763"/>
    </source>
</evidence>
<evidence type="ECO:0000256" key="3">
    <source>
        <dbReference type="ARBA" id="ARBA00022705"/>
    </source>
</evidence>
<name>A0ABM9NFQ2_9GAMM</name>
<evidence type="ECO:0000259" key="13">
    <source>
        <dbReference type="PROSITE" id="PS50172"/>
    </source>
</evidence>
<dbReference type="InterPro" id="IPR004149">
    <property type="entry name" value="Znf_DNAligase_C4"/>
</dbReference>
<dbReference type="SUPFAM" id="SSF52113">
    <property type="entry name" value="BRCT domain"/>
    <property type="match status" value="1"/>
</dbReference>
<evidence type="ECO:0000256" key="9">
    <source>
        <dbReference type="ARBA" id="ARBA00023204"/>
    </source>
</evidence>
<dbReference type="PROSITE" id="PS01056">
    <property type="entry name" value="DNA_LIGASE_N2"/>
    <property type="match status" value="1"/>
</dbReference>
<dbReference type="RefSeq" id="WP_348758986.1">
    <property type="nucleotide sequence ID" value="NZ_OZ026884.1"/>
</dbReference>